<proteinExistence type="predicted"/>
<evidence type="ECO:0000259" key="1">
    <source>
        <dbReference type="Pfam" id="PF12680"/>
    </source>
</evidence>
<dbReference type="EMBL" id="JBHMEX010000001">
    <property type="protein sequence ID" value="MFB9062413.1"/>
    <property type="molecule type" value="Genomic_DNA"/>
</dbReference>
<dbReference type="Pfam" id="PF12680">
    <property type="entry name" value="SnoaL_2"/>
    <property type="match status" value="1"/>
</dbReference>
<sequence>MNANESTISKFYTAFANADAVKMSECYHPKIQFRDPAFGLLIEDQVFKMWEMLLKKSKGNIKIEFSDIKADDFVGSASWIATYNFSKTNRNVVNHVFAEFQFQDGLIIKHTDTFDVWKWSKQAFGITGYLLGWTGFFQKKIQQQALLSLQKYQSKQ</sequence>
<organism evidence="2 3">
    <name type="scientific">Flavobacterium branchiarum</name>
    <dbReference type="NCBI Taxonomy" id="1114870"/>
    <lineage>
        <taxon>Bacteria</taxon>
        <taxon>Pseudomonadati</taxon>
        <taxon>Bacteroidota</taxon>
        <taxon>Flavobacteriia</taxon>
        <taxon>Flavobacteriales</taxon>
        <taxon>Flavobacteriaceae</taxon>
        <taxon>Flavobacterium</taxon>
    </lineage>
</organism>
<dbReference type="Gene3D" id="3.10.450.50">
    <property type="match status" value="1"/>
</dbReference>
<reference evidence="2 3" key="1">
    <citation type="submission" date="2024-09" db="EMBL/GenBank/DDBJ databases">
        <authorList>
            <person name="Sun Q."/>
            <person name="Mori K."/>
        </authorList>
    </citation>
    <scope>NUCLEOTIDE SEQUENCE [LARGE SCALE GENOMIC DNA]</scope>
    <source>
        <strain evidence="2 3">CECT 7908</strain>
    </source>
</reference>
<accession>A0ABV5FFW3</accession>
<name>A0ABV5FFW3_9FLAO</name>
<dbReference type="InterPro" id="IPR032710">
    <property type="entry name" value="NTF2-like_dom_sf"/>
</dbReference>
<dbReference type="InterPro" id="IPR037401">
    <property type="entry name" value="SnoaL-like"/>
</dbReference>
<comment type="caution">
    <text evidence="2">The sequence shown here is derived from an EMBL/GenBank/DDBJ whole genome shotgun (WGS) entry which is preliminary data.</text>
</comment>
<feature type="domain" description="SnoaL-like" evidence="1">
    <location>
        <begin position="9"/>
        <end position="110"/>
    </location>
</feature>
<gene>
    <name evidence="2" type="ORF">ACFFUQ_00160</name>
</gene>
<evidence type="ECO:0000313" key="3">
    <source>
        <dbReference type="Proteomes" id="UP001589589"/>
    </source>
</evidence>
<dbReference type="SUPFAM" id="SSF54427">
    <property type="entry name" value="NTF2-like"/>
    <property type="match status" value="1"/>
</dbReference>
<keyword evidence="3" id="KW-1185">Reference proteome</keyword>
<dbReference type="Proteomes" id="UP001589589">
    <property type="component" value="Unassembled WGS sequence"/>
</dbReference>
<evidence type="ECO:0000313" key="2">
    <source>
        <dbReference type="EMBL" id="MFB9062413.1"/>
    </source>
</evidence>
<protein>
    <submittedName>
        <fullName evidence="2">Nuclear transport factor 2 family protein</fullName>
    </submittedName>
</protein>
<dbReference type="RefSeq" id="WP_290264873.1">
    <property type="nucleotide sequence ID" value="NZ_JAUFQQ010000003.1"/>
</dbReference>